<dbReference type="CDD" id="cd00037">
    <property type="entry name" value="CLECT"/>
    <property type="match status" value="1"/>
</dbReference>
<dbReference type="OrthoDB" id="5834815at2759"/>
<name>A0A8S1E9W9_9PELO</name>
<dbReference type="PANTHER" id="PTHR23124">
    <property type="entry name" value="C-TYPE LECTIN DOMAIN-CONTAINING PROTEIN-RELATED-RELATED"/>
    <property type="match status" value="1"/>
</dbReference>
<accession>A0A8S1E9W9</accession>
<feature type="chain" id="PRO_5035900364" description="C-type lectin domain-containing protein" evidence="1">
    <location>
        <begin position="23"/>
        <end position="293"/>
    </location>
</feature>
<feature type="signal peptide" evidence="1">
    <location>
        <begin position="1"/>
        <end position="22"/>
    </location>
</feature>
<dbReference type="SUPFAM" id="SSF56436">
    <property type="entry name" value="C-type lectin-like"/>
    <property type="match status" value="1"/>
</dbReference>
<comment type="caution">
    <text evidence="3">The sequence shown here is derived from an EMBL/GenBank/DDBJ whole genome shotgun (WGS) entry which is preliminary data.</text>
</comment>
<gene>
    <name evidence="3" type="ORF">CBOVIS_LOCUS1847</name>
</gene>
<dbReference type="AlphaFoldDB" id="A0A8S1E9W9"/>
<organism evidence="3 4">
    <name type="scientific">Caenorhabditis bovis</name>
    <dbReference type="NCBI Taxonomy" id="2654633"/>
    <lineage>
        <taxon>Eukaryota</taxon>
        <taxon>Metazoa</taxon>
        <taxon>Ecdysozoa</taxon>
        <taxon>Nematoda</taxon>
        <taxon>Chromadorea</taxon>
        <taxon>Rhabditida</taxon>
        <taxon>Rhabditina</taxon>
        <taxon>Rhabditomorpha</taxon>
        <taxon>Rhabditoidea</taxon>
        <taxon>Rhabditidae</taxon>
        <taxon>Peloderinae</taxon>
        <taxon>Caenorhabditis</taxon>
    </lineage>
</organism>
<protein>
    <recommendedName>
        <fullName evidence="2">C-type lectin domain-containing protein</fullName>
    </recommendedName>
</protein>
<dbReference type="Gene3D" id="3.10.100.10">
    <property type="entry name" value="Mannose-Binding Protein A, subunit A"/>
    <property type="match status" value="1"/>
</dbReference>
<feature type="domain" description="C-type lectin" evidence="2">
    <location>
        <begin position="165"/>
        <end position="293"/>
    </location>
</feature>
<evidence type="ECO:0000259" key="2">
    <source>
        <dbReference type="PROSITE" id="PS50041"/>
    </source>
</evidence>
<dbReference type="InterPro" id="IPR016186">
    <property type="entry name" value="C-type_lectin-like/link_sf"/>
</dbReference>
<dbReference type="EMBL" id="CADEPM010000001">
    <property type="protein sequence ID" value="CAB3398590.1"/>
    <property type="molecule type" value="Genomic_DNA"/>
</dbReference>
<proteinExistence type="predicted"/>
<keyword evidence="4" id="KW-1185">Reference proteome</keyword>
<dbReference type="Proteomes" id="UP000494206">
    <property type="component" value="Unassembled WGS sequence"/>
</dbReference>
<keyword evidence="1" id="KW-0732">Signal</keyword>
<reference evidence="3 4" key="1">
    <citation type="submission" date="2020-04" db="EMBL/GenBank/DDBJ databases">
        <authorList>
            <person name="Laetsch R D."/>
            <person name="Stevens L."/>
            <person name="Kumar S."/>
            <person name="Blaxter L. M."/>
        </authorList>
    </citation>
    <scope>NUCLEOTIDE SEQUENCE [LARGE SCALE GENOMIC DNA]</scope>
</reference>
<dbReference type="InterPro" id="IPR016187">
    <property type="entry name" value="CTDL_fold"/>
</dbReference>
<dbReference type="InterPro" id="IPR001304">
    <property type="entry name" value="C-type_lectin-like"/>
</dbReference>
<sequence>MSINLLIIGVLFQVLATQLTLGQGITCPPEFKTYTRLNGIKWCSLAAPFSVNYNEAKKNCEGAGGMLTGFDNAAQRKIAADNSAEFGIKRAPIRWNDIHSSTMSINLLIIGVLFQVLATHQTLLPNMEEKLALGEGGITCPPDIKTYTRLNGVKWCSIPAYWPVNYDEAKSWCEGAGGTLAGFDNAAQRKIAADYAKKILKELGMTSGAFWIGAYRKKECQVSNWKKVKACLPAEKNSIEWIDGNTTSTDGFNFRKGQPDYNMGNQNAVYMVVGEDVVDRYGVWKNEEMDDVR</sequence>
<evidence type="ECO:0000313" key="4">
    <source>
        <dbReference type="Proteomes" id="UP000494206"/>
    </source>
</evidence>
<evidence type="ECO:0000256" key="1">
    <source>
        <dbReference type="SAM" id="SignalP"/>
    </source>
</evidence>
<evidence type="ECO:0000313" key="3">
    <source>
        <dbReference type="EMBL" id="CAB3398590.1"/>
    </source>
</evidence>
<dbReference type="SMART" id="SM00034">
    <property type="entry name" value="CLECT"/>
    <property type="match status" value="1"/>
</dbReference>
<dbReference type="Pfam" id="PF00059">
    <property type="entry name" value="Lectin_C"/>
    <property type="match status" value="1"/>
</dbReference>
<dbReference type="PROSITE" id="PS50041">
    <property type="entry name" value="C_TYPE_LECTIN_2"/>
    <property type="match status" value="1"/>
</dbReference>